<accession>A0A1B6LPW0</accession>
<dbReference type="PROSITE" id="PS50041">
    <property type="entry name" value="C_TYPE_LECTIN_2"/>
    <property type="match status" value="1"/>
</dbReference>
<dbReference type="Pfam" id="PF00059">
    <property type="entry name" value="Lectin_C"/>
    <property type="match status" value="1"/>
</dbReference>
<reference evidence="5" key="1">
    <citation type="submission" date="2015-11" db="EMBL/GenBank/DDBJ databases">
        <title>De novo transcriptome assembly of four potential Pierce s Disease insect vectors from Arizona vineyards.</title>
        <authorList>
            <person name="Tassone E.E."/>
        </authorList>
    </citation>
    <scope>NUCLEOTIDE SEQUENCE</scope>
</reference>
<dbReference type="PROSITE" id="PS00615">
    <property type="entry name" value="C_TYPE_LECTIN_1"/>
    <property type="match status" value="1"/>
</dbReference>
<dbReference type="InterPro" id="IPR018378">
    <property type="entry name" value="C-type_lectin_CS"/>
</dbReference>
<dbReference type="CDD" id="cd00037">
    <property type="entry name" value="CLECT"/>
    <property type="match status" value="1"/>
</dbReference>
<evidence type="ECO:0000256" key="1">
    <source>
        <dbReference type="ARBA" id="ARBA00023157"/>
    </source>
</evidence>
<dbReference type="InterPro" id="IPR001304">
    <property type="entry name" value="C-type_lectin-like"/>
</dbReference>
<dbReference type="InterPro" id="IPR016186">
    <property type="entry name" value="C-type_lectin-like/link_sf"/>
</dbReference>
<evidence type="ECO:0000313" key="5">
    <source>
        <dbReference type="EMBL" id="JAT25639.1"/>
    </source>
</evidence>
<keyword evidence="3" id="KW-0732">Signal</keyword>
<protein>
    <recommendedName>
        <fullName evidence="4">C-type lectin domain-containing protein</fullName>
    </recommendedName>
</protein>
<proteinExistence type="predicted"/>
<dbReference type="EMBL" id="GEBQ01014338">
    <property type="protein sequence ID" value="JAT25639.1"/>
    <property type="molecule type" value="Transcribed_RNA"/>
</dbReference>
<feature type="chain" id="PRO_5008587570" description="C-type lectin domain-containing protein" evidence="3">
    <location>
        <begin position="17"/>
        <end position="221"/>
    </location>
</feature>
<feature type="region of interest" description="Disordered" evidence="2">
    <location>
        <begin position="51"/>
        <end position="74"/>
    </location>
</feature>
<feature type="domain" description="C-type lectin" evidence="4">
    <location>
        <begin position="83"/>
        <end position="196"/>
    </location>
</feature>
<name>A0A1B6LPW0_9HEMI</name>
<evidence type="ECO:0000256" key="2">
    <source>
        <dbReference type="SAM" id="MobiDB-lite"/>
    </source>
</evidence>
<evidence type="ECO:0000259" key="4">
    <source>
        <dbReference type="PROSITE" id="PS50041"/>
    </source>
</evidence>
<dbReference type="InterPro" id="IPR016187">
    <property type="entry name" value="CTDL_fold"/>
</dbReference>
<keyword evidence="1" id="KW-1015">Disulfide bond</keyword>
<dbReference type="SUPFAM" id="SSF56436">
    <property type="entry name" value="C-type lectin-like"/>
    <property type="match status" value="1"/>
</dbReference>
<gene>
    <name evidence="5" type="ORF">g.19349</name>
</gene>
<dbReference type="AlphaFoldDB" id="A0A1B6LPW0"/>
<feature type="signal peptide" evidence="3">
    <location>
        <begin position="1"/>
        <end position="16"/>
    </location>
</feature>
<dbReference type="SMART" id="SM00034">
    <property type="entry name" value="CLECT"/>
    <property type="match status" value="1"/>
</dbReference>
<evidence type="ECO:0000256" key="3">
    <source>
        <dbReference type="SAM" id="SignalP"/>
    </source>
</evidence>
<organism evidence="5">
    <name type="scientific">Graphocephala atropunctata</name>
    <dbReference type="NCBI Taxonomy" id="36148"/>
    <lineage>
        <taxon>Eukaryota</taxon>
        <taxon>Metazoa</taxon>
        <taxon>Ecdysozoa</taxon>
        <taxon>Arthropoda</taxon>
        <taxon>Hexapoda</taxon>
        <taxon>Insecta</taxon>
        <taxon>Pterygota</taxon>
        <taxon>Neoptera</taxon>
        <taxon>Paraneoptera</taxon>
        <taxon>Hemiptera</taxon>
        <taxon>Auchenorrhyncha</taxon>
        <taxon>Membracoidea</taxon>
        <taxon>Cicadellidae</taxon>
        <taxon>Cicadellinae</taxon>
        <taxon>Cicadellini</taxon>
        <taxon>Graphocephala</taxon>
    </lineage>
</organism>
<sequence>MQVLLCFLLTFTVCEFTEFYDLYPFYGGNFDYSYFPRAPCGESCETPCRQCPPSPAPPRPPQPPQPPQPLPPQPPPQRCNKEYLVIRKLANWHQAMERCKGMGSQLVSIPNEQEWVEVKKAIVLAGSPANYWTSGTNLQQYDTYVWATTWEPFTFRNWAPGEPNNWLGNQHCAFIKARHFTWDDWDCNGLHYYICEKFRGNSDQCQQSPPCQTCSYSQITY</sequence>
<dbReference type="InterPro" id="IPR050111">
    <property type="entry name" value="C-type_lectin/snaclec_domain"/>
</dbReference>
<dbReference type="Gene3D" id="3.10.100.10">
    <property type="entry name" value="Mannose-Binding Protein A, subunit A"/>
    <property type="match status" value="1"/>
</dbReference>
<dbReference type="PANTHER" id="PTHR22803">
    <property type="entry name" value="MANNOSE, PHOSPHOLIPASE, LECTIN RECEPTOR RELATED"/>
    <property type="match status" value="1"/>
</dbReference>